<evidence type="ECO:0000313" key="2">
    <source>
        <dbReference type="Proteomes" id="UP000471166"/>
    </source>
</evidence>
<sequence>MHSRRNQPRVTPATTLIRARSAGPALVGSQIGVDAMTPDHSASADAVFMESARAIAAALGPGWAAERSYTIDRQARLIGPDEQRLFIIHGDDSHRLSDRGHLRVVASYGQFARYLHPGEGGHFITVAAGRRTEDIAAAITSRLLPHYVRVLGLCRARARAGDAATACRRKTLDALATILHATTAEADRVVFGRPDDPIHGEVAVLDPTTVAFRIEARKTAAVGVATSIAALNTDSNQANGR</sequence>
<name>A0A6P1CLM5_9NOCA</name>
<evidence type="ECO:0000313" key="1">
    <source>
        <dbReference type="EMBL" id="NEW32812.1"/>
    </source>
</evidence>
<dbReference type="RefSeq" id="WP_163843749.1">
    <property type="nucleotide sequence ID" value="NZ_CP107969.1"/>
</dbReference>
<organism evidence="1 2">
    <name type="scientific">Nocardia cyriacigeorgica</name>
    <dbReference type="NCBI Taxonomy" id="135487"/>
    <lineage>
        <taxon>Bacteria</taxon>
        <taxon>Bacillati</taxon>
        <taxon>Actinomycetota</taxon>
        <taxon>Actinomycetes</taxon>
        <taxon>Mycobacteriales</taxon>
        <taxon>Nocardiaceae</taxon>
        <taxon>Nocardia</taxon>
    </lineage>
</organism>
<gene>
    <name evidence="1" type="ORF">GV791_09585</name>
</gene>
<dbReference type="AlphaFoldDB" id="A0A6P1CLM5"/>
<comment type="caution">
    <text evidence="1">The sequence shown here is derived from an EMBL/GenBank/DDBJ whole genome shotgun (WGS) entry which is preliminary data.</text>
</comment>
<proteinExistence type="predicted"/>
<dbReference type="EMBL" id="JAAGVB010000012">
    <property type="protein sequence ID" value="NEW32812.1"/>
    <property type="molecule type" value="Genomic_DNA"/>
</dbReference>
<dbReference type="Proteomes" id="UP000471166">
    <property type="component" value="Unassembled WGS sequence"/>
</dbReference>
<accession>A0A6P1CLM5</accession>
<reference evidence="1 2" key="1">
    <citation type="submission" date="2020-01" db="EMBL/GenBank/DDBJ databases">
        <title>Genetics and antimicrobial susceptibilities of Nocardia species isolated from the soil; a comparison with species isolated from humans.</title>
        <authorList>
            <person name="Carrasco G."/>
            <person name="Monzon S."/>
            <person name="Sansegundo M."/>
            <person name="Garcia E."/>
            <person name="Garrido N."/>
            <person name="Medina M.J."/>
            <person name="Villalon P."/>
            <person name="Ramirez-Arocha A.C."/>
            <person name="Jimenez P."/>
            <person name="Cuesta I."/>
            <person name="Valdezate S."/>
        </authorList>
    </citation>
    <scope>NUCLEOTIDE SEQUENCE [LARGE SCALE GENOMIC DNA]</scope>
    <source>
        <strain evidence="1 2">CNM20110626</strain>
    </source>
</reference>
<protein>
    <submittedName>
        <fullName evidence="1">Uncharacterized protein</fullName>
    </submittedName>
</protein>